<evidence type="ECO:0000256" key="5">
    <source>
        <dbReference type="SAM" id="Phobius"/>
    </source>
</evidence>
<gene>
    <name evidence="7" type="ORF">ILUMI_24783</name>
</gene>
<dbReference type="SUPFAM" id="SSF103473">
    <property type="entry name" value="MFS general substrate transporter"/>
    <property type="match status" value="1"/>
</dbReference>
<keyword evidence="8" id="KW-1185">Reference proteome</keyword>
<feature type="transmembrane region" description="Helical" evidence="5">
    <location>
        <begin position="77"/>
        <end position="100"/>
    </location>
</feature>
<dbReference type="AlphaFoldDB" id="A0A8K0FWG4"/>
<dbReference type="OrthoDB" id="3936150at2759"/>
<keyword evidence="4 5" id="KW-0472">Membrane</keyword>
<evidence type="ECO:0000259" key="6">
    <source>
        <dbReference type="PROSITE" id="PS50850"/>
    </source>
</evidence>
<keyword evidence="2 5" id="KW-0812">Transmembrane</keyword>
<feature type="transmembrane region" description="Helical" evidence="5">
    <location>
        <begin position="49"/>
        <end position="70"/>
    </location>
</feature>
<protein>
    <recommendedName>
        <fullName evidence="6">Major facilitator superfamily (MFS) profile domain-containing protein</fullName>
    </recommendedName>
</protein>
<dbReference type="InterPro" id="IPR020846">
    <property type="entry name" value="MFS_dom"/>
</dbReference>
<evidence type="ECO:0000256" key="4">
    <source>
        <dbReference type="ARBA" id="ARBA00023136"/>
    </source>
</evidence>
<feature type="transmembrane region" description="Helical" evidence="5">
    <location>
        <begin position="397"/>
        <end position="417"/>
    </location>
</feature>
<accession>A0A8K0FWG4</accession>
<proteinExistence type="predicted"/>
<evidence type="ECO:0000256" key="2">
    <source>
        <dbReference type="ARBA" id="ARBA00022692"/>
    </source>
</evidence>
<dbReference type="Proteomes" id="UP000801492">
    <property type="component" value="Unassembled WGS sequence"/>
</dbReference>
<dbReference type="Pfam" id="PF00083">
    <property type="entry name" value="Sugar_tr"/>
    <property type="match status" value="1"/>
</dbReference>
<dbReference type="GO" id="GO:0022857">
    <property type="term" value="F:transmembrane transporter activity"/>
    <property type="evidence" value="ECO:0007669"/>
    <property type="project" value="InterPro"/>
</dbReference>
<dbReference type="PANTHER" id="PTHR24064">
    <property type="entry name" value="SOLUTE CARRIER FAMILY 22 MEMBER"/>
    <property type="match status" value="1"/>
</dbReference>
<dbReference type="Gene3D" id="1.20.1250.20">
    <property type="entry name" value="MFS general substrate transporter like domains"/>
    <property type="match status" value="1"/>
</dbReference>
<evidence type="ECO:0000256" key="3">
    <source>
        <dbReference type="ARBA" id="ARBA00022989"/>
    </source>
</evidence>
<evidence type="ECO:0000256" key="1">
    <source>
        <dbReference type="ARBA" id="ARBA00004141"/>
    </source>
</evidence>
<name>A0A8K0FWG4_IGNLU</name>
<feature type="transmembrane region" description="Helical" evidence="5">
    <location>
        <begin position="162"/>
        <end position="180"/>
    </location>
</feature>
<dbReference type="CDD" id="cd17317">
    <property type="entry name" value="MFS_SLC22"/>
    <property type="match status" value="1"/>
</dbReference>
<feature type="domain" description="Major facilitator superfamily (MFS) profile" evidence="6">
    <location>
        <begin position="1"/>
        <end position="424"/>
    </location>
</feature>
<evidence type="ECO:0000313" key="8">
    <source>
        <dbReference type="Proteomes" id="UP000801492"/>
    </source>
</evidence>
<organism evidence="7 8">
    <name type="scientific">Ignelater luminosus</name>
    <name type="common">Cucubano</name>
    <name type="synonym">Pyrophorus luminosus</name>
    <dbReference type="NCBI Taxonomy" id="2038154"/>
    <lineage>
        <taxon>Eukaryota</taxon>
        <taxon>Metazoa</taxon>
        <taxon>Ecdysozoa</taxon>
        <taxon>Arthropoda</taxon>
        <taxon>Hexapoda</taxon>
        <taxon>Insecta</taxon>
        <taxon>Pterygota</taxon>
        <taxon>Neoptera</taxon>
        <taxon>Endopterygota</taxon>
        <taxon>Coleoptera</taxon>
        <taxon>Polyphaga</taxon>
        <taxon>Elateriformia</taxon>
        <taxon>Elateroidea</taxon>
        <taxon>Elateridae</taxon>
        <taxon>Agrypninae</taxon>
        <taxon>Pyrophorini</taxon>
        <taxon>Ignelater</taxon>
    </lineage>
</organism>
<comment type="caution">
    <text evidence="7">The sequence shown here is derived from an EMBL/GenBank/DDBJ whole genome shotgun (WGS) entry which is preliminary data.</text>
</comment>
<evidence type="ECO:0000313" key="7">
    <source>
        <dbReference type="EMBL" id="KAF2881385.1"/>
    </source>
</evidence>
<feature type="transmembrane region" description="Helical" evidence="5">
    <location>
        <begin position="279"/>
        <end position="301"/>
    </location>
</feature>
<dbReference type="InterPro" id="IPR036259">
    <property type="entry name" value="MFS_trans_sf"/>
</dbReference>
<feature type="transmembrane region" description="Helical" evidence="5">
    <location>
        <begin position="252"/>
        <end position="273"/>
    </location>
</feature>
<keyword evidence="3 5" id="KW-1133">Transmembrane helix</keyword>
<reference evidence="7" key="1">
    <citation type="submission" date="2019-08" db="EMBL/GenBank/DDBJ databases">
        <title>The genome of the North American firefly Photinus pyralis.</title>
        <authorList>
            <consortium name="Photinus pyralis genome working group"/>
            <person name="Fallon T.R."/>
            <person name="Sander Lower S.E."/>
            <person name="Weng J.-K."/>
        </authorList>
    </citation>
    <scope>NUCLEOTIDE SEQUENCE</scope>
    <source>
        <strain evidence="7">TRF0915ILg1</strain>
        <tissue evidence="7">Whole body</tissue>
    </source>
</reference>
<dbReference type="EMBL" id="VTPC01090745">
    <property type="protein sequence ID" value="KAF2881385.1"/>
    <property type="molecule type" value="Genomic_DNA"/>
</dbReference>
<feature type="transmembrane region" description="Helical" evidence="5">
    <location>
        <begin position="137"/>
        <end position="156"/>
    </location>
</feature>
<feature type="transmembrane region" description="Helical" evidence="5">
    <location>
        <begin position="371"/>
        <end position="391"/>
    </location>
</feature>
<feature type="transmembrane region" description="Helical" evidence="5">
    <location>
        <begin position="308"/>
        <end position="327"/>
    </location>
</feature>
<feature type="transmembrane region" description="Helical" evidence="5">
    <location>
        <begin position="106"/>
        <end position="130"/>
    </location>
</feature>
<dbReference type="PROSITE" id="PS50850">
    <property type="entry name" value="MFS"/>
    <property type="match status" value="1"/>
</dbReference>
<dbReference type="GO" id="GO:0016020">
    <property type="term" value="C:membrane"/>
    <property type="evidence" value="ECO:0007669"/>
    <property type="project" value="UniProtKB-SubCell"/>
</dbReference>
<sequence length="460" mass="51020">MQDLQGKNSLSKYNVIPCPWGYDYNRTIIHSSIITEWDLVCGRERLVDVAQITLMFGVLLGSIIFGVAADKFGRRKVLLLSIFLQSFCGILSAISPWFLAFLLFRFLLAMANGGTMITSFVMCMEVVGGVWRTVVPILYQIPFGFGNSIMAGFAYFLREWRYLQFTLSALSALYILYYCFLPESPRWLLAVGRREEAARILEKAAAINGMEKNMVKRLMSRFNFSERESEFSIQKANASSLLRTPELRRRTILLCTNWLICGVSFFSFSQYLGVVSHNLYLAVAIGGVIAAPGTLLCVLVVKRCGRRISITFANIFTAICFLLILTVPKGRFPQDWPRIALAGCGVVGMSISLPALYLFTGELFPTVLRNAGVGSAVMCSKLGSMLAPLVIALGQIAWYFPLLVLGALSALEGLLVLPLPETLNTVLPETVQDVETPKKSSGDPQRGEYTLVSRNSILKK</sequence>
<comment type="subcellular location">
    <subcellularLocation>
        <location evidence="1">Membrane</location>
        <topology evidence="1">Multi-pass membrane protein</topology>
    </subcellularLocation>
</comment>
<feature type="transmembrane region" description="Helical" evidence="5">
    <location>
        <begin position="339"/>
        <end position="359"/>
    </location>
</feature>
<dbReference type="InterPro" id="IPR005828">
    <property type="entry name" value="MFS_sugar_transport-like"/>
</dbReference>